<dbReference type="InterPro" id="IPR022442">
    <property type="entry name" value="SO_2930-like_dom"/>
</dbReference>
<keyword evidence="1" id="KW-0732">Signal</keyword>
<feature type="signal peptide" evidence="1">
    <location>
        <begin position="1"/>
        <end position="25"/>
    </location>
</feature>
<proteinExistence type="predicted"/>
<dbReference type="KEGG" id="mmr:Mmar10_1644"/>
<name>Q0AP51_MARMM</name>
<gene>
    <name evidence="3" type="ordered locus">Mmar10_1644</name>
</gene>
<dbReference type="EMBL" id="CP000449">
    <property type="protein sequence ID" value="ABI65936.1"/>
    <property type="molecule type" value="Genomic_DNA"/>
</dbReference>
<reference evidence="3 4" key="1">
    <citation type="submission" date="2006-08" db="EMBL/GenBank/DDBJ databases">
        <title>Complete sequence of Maricaulis maris MCS10.</title>
        <authorList>
            <consortium name="US DOE Joint Genome Institute"/>
            <person name="Copeland A."/>
            <person name="Lucas S."/>
            <person name="Lapidus A."/>
            <person name="Barry K."/>
            <person name="Detter J.C."/>
            <person name="Glavina del Rio T."/>
            <person name="Hammon N."/>
            <person name="Israni S."/>
            <person name="Dalin E."/>
            <person name="Tice H."/>
            <person name="Pitluck S."/>
            <person name="Saunders E."/>
            <person name="Brettin T."/>
            <person name="Bruce D."/>
            <person name="Han C."/>
            <person name="Tapia R."/>
            <person name="Gilna P."/>
            <person name="Schmutz J."/>
            <person name="Larimer F."/>
            <person name="Land M."/>
            <person name="Hauser L."/>
            <person name="Kyrpides N."/>
            <person name="Mikhailova N."/>
            <person name="Viollier P."/>
            <person name="Stephens C."/>
            <person name="Richardson P."/>
        </authorList>
    </citation>
    <scope>NUCLEOTIDE SEQUENCE [LARGE SCALE GENOMIC DNA]</scope>
    <source>
        <strain evidence="3 4">MCS10</strain>
    </source>
</reference>
<dbReference type="STRING" id="394221.Mmar10_1644"/>
<protein>
    <submittedName>
        <fullName evidence="3">Parallel beta-helix repeat</fullName>
    </submittedName>
</protein>
<organism evidence="3 4">
    <name type="scientific">Maricaulis maris (strain MCS10)</name>
    <name type="common">Caulobacter maris</name>
    <dbReference type="NCBI Taxonomy" id="394221"/>
    <lineage>
        <taxon>Bacteria</taxon>
        <taxon>Pseudomonadati</taxon>
        <taxon>Pseudomonadota</taxon>
        <taxon>Alphaproteobacteria</taxon>
        <taxon>Maricaulales</taxon>
        <taxon>Maricaulaceae</taxon>
        <taxon>Maricaulis</taxon>
    </lineage>
</organism>
<feature type="domain" description="Right handed beta helix" evidence="2">
    <location>
        <begin position="121"/>
        <end position="286"/>
    </location>
</feature>
<dbReference type="Proteomes" id="UP000001964">
    <property type="component" value="Chromosome"/>
</dbReference>
<evidence type="ECO:0000313" key="4">
    <source>
        <dbReference type="Proteomes" id="UP000001964"/>
    </source>
</evidence>
<dbReference type="SMART" id="SM00710">
    <property type="entry name" value="PbH1"/>
    <property type="match status" value="7"/>
</dbReference>
<dbReference type="InterPro" id="IPR006626">
    <property type="entry name" value="PbH1"/>
</dbReference>
<dbReference type="eggNOG" id="COG3420">
    <property type="taxonomic scope" value="Bacteria"/>
</dbReference>
<dbReference type="PROSITE" id="PS51257">
    <property type="entry name" value="PROKAR_LIPOPROTEIN"/>
    <property type="match status" value="1"/>
</dbReference>
<dbReference type="SUPFAM" id="SSF51126">
    <property type="entry name" value="Pectin lyase-like"/>
    <property type="match status" value="1"/>
</dbReference>
<dbReference type="AlphaFoldDB" id="Q0AP51"/>
<dbReference type="Gene3D" id="2.160.20.10">
    <property type="entry name" value="Single-stranded right-handed beta-helix, Pectin lyase-like"/>
    <property type="match status" value="1"/>
</dbReference>
<dbReference type="RefSeq" id="WP_011643583.1">
    <property type="nucleotide sequence ID" value="NC_008347.1"/>
</dbReference>
<sequence precursor="true">MTARRPLKSLILHIVLCAMAVGACGAPQTRDVTTADRRYAGQLVERLAAASPGDIIDIPEGVFAFDRTLVVAADNLILRGQGADRTILSFQDQVMGSQGVRITANRVSLESLAIEDPVGDGVSVLGSDGVGIRGVRVEWTGGPAADNGAHGIALDEASNILIEDSIAIGAAVAGLHLGQSRNVVVRGNRTESNLVGIQVENTIGADLHDNAATRNTAGILVSSTPGQGQVGRMTRIFHNHLFANNVDNPAPARSPLAALPAGSGIVLSASDQVEIFGNVIADNRTANMIITARQSTGLPATSPPDGFDPYPEAIHIHGNTFYDGGNNPDGLDLQGLRLVLAGPLGRLPDILWDGHRNGENGRDGAGTDHRSICLEDEEADIVNTDAANEHAQPHIVTQAHECALPPLPAIQLEAAGRFDPAPR</sequence>
<dbReference type="InterPro" id="IPR011050">
    <property type="entry name" value="Pectin_lyase_fold/virulence"/>
</dbReference>
<evidence type="ECO:0000259" key="2">
    <source>
        <dbReference type="Pfam" id="PF13229"/>
    </source>
</evidence>
<dbReference type="InterPro" id="IPR012334">
    <property type="entry name" value="Pectin_lyas_fold"/>
</dbReference>
<feature type="chain" id="PRO_5004168308" evidence="1">
    <location>
        <begin position="26"/>
        <end position="423"/>
    </location>
</feature>
<evidence type="ECO:0000313" key="3">
    <source>
        <dbReference type="EMBL" id="ABI65936.1"/>
    </source>
</evidence>
<dbReference type="InterPro" id="IPR039448">
    <property type="entry name" value="Beta_helix"/>
</dbReference>
<dbReference type="NCBIfam" id="TIGR03805">
    <property type="entry name" value="beta_helix_1"/>
    <property type="match status" value="1"/>
</dbReference>
<dbReference type="HOGENOM" id="CLU_040523_0_0_5"/>
<evidence type="ECO:0000256" key="1">
    <source>
        <dbReference type="SAM" id="SignalP"/>
    </source>
</evidence>
<keyword evidence="4" id="KW-1185">Reference proteome</keyword>
<dbReference type="Pfam" id="PF13229">
    <property type="entry name" value="Beta_helix"/>
    <property type="match status" value="1"/>
</dbReference>
<accession>Q0AP51</accession>